<dbReference type="EMBL" id="CADCUR010000065">
    <property type="protein sequence ID" value="CAA9388582.1"/>
    <property type="molecule type" value="Genomic_DNA"/>
</dbReference>
<name>A0A6J4NKT7_9BACT</name>
<organism evidence="1">
    <name type="scientific">uncultured Pyrinomonadaceae bacterium</name>
    <dbReference type="NCBI Taxonomy" id="2283094"/>
    <lineage>
        <taxon>Bacteria</taxon>
        <taxon>Pseudomonadati</taxon>
        <taxon>Acidobacteriota</taxon>
        <taxon>Blastocatellia</taxon>
        <taxon>Blastocatellales</taxon>
        <taxon>Pyrinomonadaceae</taxon>
        <taxon>environmental samples</taxon>
    </lineage>
</organism>
<reference evidence="1" key="1">
    <citation type="submission" date="2020-02" db="EMBL/GenBank/DDBJ databases">
        <authorList>
            <person name="Meier V. D."/>
        </authorList>
    </citation>
    <scope>NUCLEOTIDE SEQUENCE</scope>
    <source>
        <strain evidence="1">AVDCRST_MAG74</strain>
    </source>
</reference>
<dbReference type="AlphaFoldDB" id="A0A6J4NKT7"/>
<gene>
    <name evidence="1" type="ORF">AVDCRST_MAG74-951</name>
</gene>
<sequence length="48" mass="5563">MLSAKKTKIVVVDSDEPIKKDELGNYLTHPFLFEFAGYSILFADNFFY</sequence>
<proteinExistence type="predicted"/>
<protein>
    <submittedName>
        <fullName evidence="1">Uncharacterized protein</fullName>
    </submittedName>
</protein>
<accession>A0A6J4NKT7</accession>
<evidence type="ECO:0000313" key="1">
    <source>
        <dbReference type="EMBL" id="CAA9388582.1"/>
    </source>
</evidence>